<gene>
    <name evidence="8" type="ORF">UFOPK2310_00285</name>
    <name evidence="9" type="ORF">UFOPK2809_00462</name>
</gene>
<dbReference type="HAMAP" id="MF_00503">
    <property type="entry name" value="Ribosomal_bL9"/>
    <property type="match status" value="1"/>
</dbReference>
<evidence type="ECO:0000313" key="8">
    <source>
        <dbReference type="EMBL" id="CAB4664732.1"/>
    </source>
</evidence>
<dbReference type="GO" id="GO:1990904">
    <property type="term" value="C:ribonucleoprotein complex"/>
    <property type="evidence" value="ECO:0007669"/>
    <property type="project" value="UniProtKB-KW"/>
</dbReference>
<dbReference type="Pfam" id="PF03948">
    <property type="entry name" value="Ribosomal_L9_C"/>
    <property type="match status" value="1"/>
</dbReference>
<keyword evidence="5" id="KW-0687">Ribonucleoprotein</keyword>
<dbReference type="GO" id="GO:0005840">
    <property type="term" value="C:ribosome"/>
    <property type="evidence" value="ECO:0007669"/>
    <property type="project" value="UniProtKB-KW"/>
</dbReference>
<feature type="domain" description="Ribosomal protein L9" evidence="7">
    <location>
        <begin position="13"/>
        <end position="40"/>
    </location>
</feature>
<dbReference type="InterPro" id="IPR036791">
    <property type="entry name" value="Ribosomal_bL9_C_sf"/>
</dbReference>
<name>A0A6J6LSQ2_9ZZZZ</name>
<dbReference type="Pfam" id="PF01281">
    <property type="entry name" value="Ribosomal_L9_N"/>
    <property type="match status" value="1"/>
</dbReference>
<evidence type="ECO:0000256" key="3">
    <source>
        <dbReference type="ARBA" id="ARBA00022884"/>
    </source>
</evidence>
<dbReference type="GO" id="GO:0003735">
    <property type="term" value="F:structural constituent of ribosome"/>
    <property type="evidence" value="ECO:0007669"/>
    <property type="project" value="InterPro"/>
</dbReference>
<evidence type="ECO:0000256" key="5">
    <source>
        <dbReference type="ARBA" id="ARBA00023274"/>
    </source>
</evidence>
<dbReference type="InterPro" id="IPR036935">
    <property type="entry name" value="Ribosomal_bL9_N_sf"/>
</dbReference>
<dbReference type="EMBL" id="CAEZWW010000020">
    <property type="protein sequence ID" value="CAB4664732.1"/>
    <property type="molecule type" value="Genomic_DNA"/>
</dbReference>
<sequence>MKLILTEEVTGLGGAGDIVTVKDGYGRNYLMPRGLAIGWTKGGEKQVIQIKRARKVREIRGLDHANEVKQQLEALTVVLSSRAGETGRLFGSVTTADVVAAVKNSSGVVLEKRKVEIPKAIKTIGKHSARVQLHPDVVAVVTLEVIVA</sequence>
<dbReference type="InterPro" id="IPR020594">
    <property type="entry name" value="Ribosomal_bL9_bac/chp"/>
</dbReference>
<reference evidence="8" key="1">
    <citation type="submission" date="2020-05" db="EMBL/GenBank/DDBJ databases">
        <authorList>
            <person name="Chiriac C."/>
            <person name="Salcher M."/>
            <person name="Ghai R."/>
            <person name="Kavagutti S V."/>
        </authorList>
    </citation>
    <scope>NUCLEOTIDE SEQUENCE</scope>
</reference>
<dbReference type="Gene3D" id="3.40.5.10">
    <property type="entry name" value="Ribosomal protein L9, N-terminal domain"/>
    <property type="match status" value="1"/>
</dbReference>
<keyword evidence="3" id="KW-0694">RNA-binding</keyword>
<protein>
    <recommendedName>
        <fullName evidence="6">50S ribosomal protein L9</fullName>
    </recommendedName>
</protein>
<comment type="similarity">
    <text evidence="1">Belongs to the bacterial ribosomal protein bL9 family.</text>
</comment>
<dbReference type="GO" id="GO:0006412">
    <property type="term" value="P:translation"/>
    <property type="evidence" value="ECO:0007669"/>
    <property type="project" value="InterPro"/>
</dbReference>
<dbReference type="FunFam" id="3.40.5.10:FF:000003">
    <property type="entry name" value="50S ribosomal protein L9"/>
    <property type="match status" value="1"/>
</dbReference>
<dbReference type="SUPFAM" id="SSF55653">
    <property type="entry name" value="Ribosomal protein L9 C-domain"/>
    <property type="match status" value="1"/>
</dbReference>
<dbReference type="AlphaFoldDB" id="A0A6J6LSQ2"/>
<keyword evidence="4" id="KW-0689">Ribosomal protein</keyword>
<proteinExistence type="inferred from homology"/>
<organism evidence="8">
    <name type="scientific">freshwater metagenome</name>
    <dbReference type="NCBI Taxonomy" id="449393"/>
    <lineage>
        <taxon>unclassified sequences</taxon>
        <taxon>metagenomes</taxon>
        <taxon>ecological metagenomes</taxon>
    </lineage>
</organism>
<evidence type="ECO:0000256" key="1">
    <source>
        <dbReference type="ARBA" id="ARBA00010605"/>
    </source>
</evidence>
<keyword evidence="2" id="KW-0699">rRNA-binding</keyword>
<dbReference type="SUPFAM" id="SSF55658">
    <property type="entry name" value="L9 N-domain-like"/>
    <property type="match status" value="1"/>
</dbReference>
<accession>A0A6J6LSQ2</accession>
<evidence type="ECO:0000256" key="6">
    <source>
        <dbReference type="ARBA" id="ARBA00035456"/>
    </source>
</evidence>
<dbReference type="InterPro" id="IPR000244">
    <property type="entry name" value="Ribosomal_bL9"/>
</dbReference>
<evidence type="ECO:0000313" key="9">
    <source>
        <dbReference type="EMBL" id="CAB4743078.1"/>
    </source>
</evidence>
<dbReference type="PROSITE" id="PS00651">
    <property type="entry name" value="RIBOSOMAL_L9"/>
    <property type="match status" value="1"/>
</dbReference>
<dbReference type="InterPro" id="IPR020070">
    <property type="entry name" value="Ribosomal_bL9_N"/>
</dbReference>
<dbReference type="EMBL" id="CAEZZA010000045">
    <property type="protein sequence ID" value="CAB4743078.1"/>
    <property type="molecule type" value="Genomic_DNA"/>
</dbReference>
<dbReference type="InterPro" id="IPR020069">
    <property type="entry name" value="Ribosomal_bL9_C"/>
</dbReference>
<evidence type="ECO:0000259" key="7">
    <source>
        <dbReference type="PROSITE" id="PS00651"/>
    </source>
</evidence>
<dbReference type="NCBIfam" id="TIGR00158">
    <property type="entry name" value="L9"/>
    <property type="match status" value="1"/>
</dbReference>
<dbReference type="Gene3D" id="3.10.430.100">
    <property type="entry name" value="Ribosomal protein L9, C-terminal domain"/>
    <property type="match status" value="1"/>
</dbReference>
<dbReference type="InterPro" id="IPR009027">
    <property type="entry name" value="Ribosomal_bL9/RNase_H1_N"/>
</dbReference>
<evidence type="ECO:0000256" key="2">
    <source>
        <dbReference type="ARBA" id="ARBA00022730"/>
    </source>
</evidence>
<dbReference type="PANTHER" id="PTHR21368">
    <property type="entry name" value="50S RIBOSOMAL PROTEIN L9"/>
    <property type="match status" value="1"/>
</dbReference>
<dbReference type="GO" id="GO:0019843">
    <property type="term" value="F:rRNA binding"/>
    <property type="evidence" value="ECO:0007669"/>
    <property type="project" value="UniProtKB-KW"/>
</dbReference>
<evidence type="ECO:0000256" key="4">
    <source>
        <dbReference type="ARBA" id="ARBA00022980"/>
    </source>
</evidence>